<evidence type="ECO:0000313" key="3">
    <source>
        <dbReference type="Proteomes" id="UP001164746"/>
    </source>
</evidence>
<sequence>MDRDEEAESIEQLLAAQSEEEVSNVPGRRSLISTRANSP</sequence>
<proteinExistence type="predicted"/>
<dbReference type="EMBL" id="CP111027">
    <property type="protein sequence ID" value="WAR29246.1"/>
    <property type="molecule type" value="Genomic_DNA"/>
</dbReference>
<evidence type="ECO:0000256" key="1">
    <source>
        <dbReference type="SAM" id="MobiDB-lite"/>
    </source>
</evidence>
<reference evidence="2" key="1">
    <citation type="submission" date="2022-11" db="EMBL/GenBank/DDBJ databases">
        <title>Centuries of genome instability and evolution in soft-shell clam transmissible cancer (bioRxiv).</title>
        <authorList>
            <person name="Hart S.F.M."/>
            <person name="Yonemitsu M.A."/>
            <person name="Giersch R.M."/>
            <person name="Beal B.F."/>
            <person name="Arriagada G."/>
            <person name="Davis B.W."/>
            <person name="Ostrander E.A."/>
            <person name="Goff S.P."/>
            <person name="Metzger M.J."/>
        </authorList>
    </citation>
    <scope>NUCLEOTIDE SEQUENCE</scope>
    <source>
        <strain evidence="2">MELC-2E11</strain>
        <tissue evidence="2">Siphon/mantle</tissue>
    </source>
</reference>
<accession>A0ABY7GDH5</accession>
<organism evidence="2 3">
    <name type="scientific">Mya arenaria</name>
    <name type="common">Soft-shell clam</name>
    <dbReference type="NCBI Taxonomy" id="6604"/>
    <lineage>
        <taxon>Eukaryota</taxon>
        <taxon>Metazoa</taxon>
        <taxon>Spiralia</taxon>
        <taxon>Lophotrochozoa</taxon>
        <taxon>Mollusca</taxon>
        <taxon>Bivalvia</taxon>
        <taxon>Autobranchia</taxon>
        <taxon>Heteroconchia</taxon>
        <taxon>Euheterodonta</taxon>
        <taxon>Imparidentia</taxon>
        <taxon>Neoheterodontei</taxon>
        <taxon>Myida</taxon>
        <taxon>Myoidea</taxon>
        <taxon>Myidae</taxon>
        <taxon>Mya</taxon>
    </lineage>
</organism>
<protein>
    <submittedName>
        <fullName evidence="2">Uncharacterized protein</fullName>
    </submittedName>
</protein>
<dbReference type="Proteomes" id="UP001164746">
    <property type="component" value="Chromosome 16"/>
</dbReference>
<keyword evidence="3" id="KW-1185">Reference proteome</keyword>
<evidence type="ECO:0000313" key="2">
    <source>
        <dbReference type="EMBL" id="WAR29246.1"/>
    </source>
</evidence>
<gene>
    <name evidence="2" type="ORF">MAR_002814</name>
</gene>
<name>A0ABY7GDH5_MYAAR</name>
<feature type="region of interest" description="Disordered" evidence="1">
    <location>
        <begin position="1"/>
        <end position="39"/>
    </location>
</feature>